<sequence>MIQALAITEIPFTGENVEITNLNWNFDEATIDIYSPSEKKELKVRFNNEFGPCALRLLDESDLSENWQAINMSGGWLYKVTSGGWFEQESKRDGFLLQHSSNIYKEYLIIGLDACVSVLTKEDVTILDHDKKVVATIAT</sequence>
<gene>
    <name evidence="1" type="ORF">GCM10009114_30020</name>
</gene>
<dbReference type="EMBL" id="BAAAFD010000009">
    <property type="protein sequence ID" value="GAA0858836.1"/>
    <property type="molecule type" value="Genomic_DNA"/>
</dbReference>
<dbReference type="RefSeq" id="WP_343861410.1">
    <property type="nucleotide sequence ID" value="NZ_BAAAFD010000009.1"/>
</dbReference>
<protein>
    <submittedName>
        <fullName evidence="1">Uncharacterized protein</fullName>
    </submittedName>
</protein>
<reference evidence="2" key="1">
    <citation type="journal article" date="2019" name="Int. J. Syst. Evol. Microbiol.">
        <title>The Global Catalogue of Microorganisms (GCM) 10K type strain sequencing project: providing services to taxonomists for standard genome sequencing and annotation.</title>
        <authorList>
            <consortium name="The Broad Institute Genomics Platform"/>
            <consortium name="The Broad Institute Genome Sequencing Center for Infectious Disease"/>
            <person name="Wu L."/>
            <person name="Ma J."/>
        </authorList>
    </citation>
    <scope>NUCLEOTIDE SEQUENCE [LARGE SCALE GENOMIC DNA]</scope>
    <source>
        <strain evidence="2">JCM 15896</strain>
    </source>
</reference>
<name>A0ABP3X0Y0_9ALTE</name>
<accession>A0ABP3X0Y0</accession>
<proteinExistence type="predicted"/>
<evidence type="ECO:0000313" key="2">
    <source>
        <dbReference type="Proteomes" id="UP001500359"/>
    </source>
</evidence>
<organism evidence="1 2">
    <name type="scientific">Aliiglaciecola litoralis</name>
    <dbReference type="NCBI Taxonomy" id="582857"/>
    <lineage>
        <taxon>Bacteria</taxon>
        <taxon>Pseudomonadati</taxon>
        <taxon>Pseudomonadota</taxon>
        <taxon>Gammaproteobacteria</taxon>
        <taxon>Alteromonadales</taxon>
        <taxon>Alteromonadaceae</taxon>
        <taxon>Aliiglaciecola</taxon>
    </lineage>
</organism>
<evidence type="ECO:0000313" key="1">
    <source>
        <dbReference type="EMBL" id="GAA0858836.1"/>
    </source>
</evidence>
<comment type="caution">
    <text evidence="1">The sequence shown here is derived from an EMBL/GenBank/DDBJ whole genome shotgun (WGS) entry which is preliminary data.</text>
</comment>
<keyword evidence="2" id="KW-1185">Reference proteome</keyword>
<dbReference type="Proteomes" id="UP001500359">
    <property type="component" value="Unassembled WGS sequence"/>
</dbReference>